<protein>
    <recommendedName>
        <fullName evidence="2">CorA-like transporter domain-containing protein</fullName>
    </recommendedName>
</protein>
<gene>
    <name evidence="3" type="ORF">B0T14DRAFT_467304</name>
</gene>
<proteinExistence type="predicted"/>
<dbReference type="EMBL" id="JAULSU010000001">
    <property type="protein sequence ID" value="KAK0634032.1"/>
    <property type="molecule type" value="Genomic_DNA"/>
</dbReference>
<feature type="transmembrane region" description="Helical" evidence="1">
    <location>
        <begin position="482"/>
        <end position="504"/>
    </location>
</feature>
<dbReference type="Pfam" id="PF26616">
    <property type="entry name" value="CorA-like"/>
    <property type="match status" value="1"/>
</dbReference>
<dbReference type="AlphaFoldDB" id="A0AA39XIP4"/>
<dbReference type="Gene3D" id="1.20.58.340">
    <property type="entry name" value="Magnesium transport protein CorA, transmembrane region"/>
    <property type="match status" value="1"/>
</dbReference>
<evidence type="ECO:0000313" key="3">
    <source>
        <dbReference type="EMBL" id="KAK0634032.1"/>
    </source>
</evidence>
<feature type="transmembrane region" description="Helical" evidence="1">
    <location>
        <begin position="540"/>
        <end position="559"/>
    </location>
</feature>
<name>A0AA39XIP4_9PEZI</name>
<sequence length="585" mass="67898">MTDRLQLCSPHPYHHLTGSGGASTRLFRPMSSFHIVSRPFLKSCQNYNEYPSKLVERVRYGFPQLQLYRDRFKNRQEELNLFAASEKFFVPYWDVSENGKVEQRNLLSEDELGVWLGDQYRLDPSDPGKGPAHVVSVKPDPQVRFVFLESASSVAPIETTASALKRVLSYYQVMPYFPDFLYSFGPRNSDERESAGFSSFRAETTLQNIKPALEIPALKRSGKRFQFCATFKGTSSVSFDAEQDAKTRQTWRIRSAVIYHQFDVEYGTQVWIVGDPLQSIHGIVREHIHEDKNHASRFNTPLKSFKTSLEMLLHYSQWAAEDWRWRVQFSEEEIYKSTQHYVIINPDQSVRWDRIGMLVIQNQIEHLTDTVTCIESNIAIMNRLQSFYKDLVDNPAWPQSEIDEYKWAVREFASQLGEHIYDLSMQLKRANIALQIGKERKDILIQHLAAQNAKKQEENAAKQEEYTRIMWQQQHKTSLDAVAMKVITVITLVYLPMTFVSTFFSTDVVKYQPDNEPGNTTASGLDTSKERVSTLALSRFFTISVPLMLLTFLFAYGWYRWERYWMNKESGGYKSSTHGERSLDV</sequence>
<dbReference type="InterPro" id="IPR058257">
    <property type="entry name" value="CorA-like_dom"/>
</dbReference>
<accession>A0AA39XIP4</accession>
<keyword evidence="1" id="KW-0812">Transmembrane</keyword>
<dbReference type="Proteomes" id="UP001175000">
    <property type="component" value="Unassembled WGS sequence"/>
</dbReference>
<evidence type="ECO:0000313" key="4">
    <source>
        <dbReference type="Proteomes" id="UP001175000"/>
    </source>
</evidence>
<keyword evidence="1" id="KW-0472">Membrane</keyword>
<evidence type="ECO:0000259" key="2">
    <source>
        <dbReference type="Pfam" id="PF26616"/>
    </source>
</evidence>
<reference evidence="3" key="1">
    <citation type="submission" date="2023-06" db="EMBL/GenBank/DDBJ databases">
        <title>Genome-scale phylogeny and comparative genomics of the fungal order Sordariales.</title>
        <authorList>
            <consortium name="Lawrence Berkeley National Laboratory"/>
            <person name="Hensen N."/>
            <person name="Bonometti L."/>
            <person name="Westerberg I."/>
            <person name="Brannstrom I.O."/>
            <person name="Guillou S."/>
            <person name="Cros-Aarteil S."/>
            <person name="Calhoun S."/>
            <person name="Haridas S."/>
            <person name="Kuo A."/>
            <person name="Mondo S."/>
            <person name="Pangilinan J."/>
            <person name="Riley R."/>
            <person name="Labutti K."/>
            <person name="Andreopoulos B."/>
            <person name="Lipzen A."/>
            <person name="Chen C."/>
            <person name="Yanf M."/>
            <person name="Daum C."/>
            <person name="Ng V."/>
            <person name="Clum A."/>
            <person name="Steindorff A."/>
            <person name="Ohm R."/>
            <person name="Martin F."/>
            <person name="Silar P."/>
            <person name="Natvig D."/>
            <person name="Lalanne C."/>
            <person name="Gautier V."/>
            <person name="Ament-Velasquez S.L."/>
            <person name="Kruys A."/>
            <person name="Hutchinson M.I."/>
            <person name="Powell A.J."/>
            <person name="Barry K."/>
            <person name="Miller A.N."/>
            <person name="Grigoriev I.V."/>
            <person name="Debuchy R."/>
            <person name="Gladieux P."/>
            <person name="Thoren M.H."/>
            <person name="Johannesson H."/>
        </authorList>
    </citation>
    <scope>NUCLEOTIDE SEQUENCE</scope>
    <source>
        <strain evidence="3">CBS 606.72</strain>
    </source>
</reference>
<feature type="domain" description="CorA-like transporter" evidence="2">
    <location>
        <begin position="42"/>
        <end position="340"/>
    </location>
</feature>
<organism evidence="3 4">
    <name type="scientific">Immersiella caudata</name>
    <dbReference type="NCBI Taxonomy" id="314043"/>
    <lineage>
        <taxon>Eukaryota</taxon>
        <taxon>Fungi</taxon>
        <taxon>Dikarya</taxon>
        <taxon>Ascomycota</taxon>
        <taxon>Pezizomycotina</taxon>
        <taxon>Sordariomycetes</taxon>
        <taxon>Sordariomycetidae</taxon>
        <taxon>Sordariales</taxon>
        <taxon>Lasiosphaeriaceae</taxon>
        <taxon>Immersiella</taxon>
    </lineage>
</organism>
<keyword evidence="4" id="KW-1185">Reference proteome</keyword>
<evidence type="ECO:0000256" key="1">
    <source>
        <dbReference type="SAM" id="Phobius"/>
    </source>
</evidence>
<comment type="caution">
    <text evidence="3">The sequence shown here is derived from an EMBL/GenBank/DDBJ whole genome shotgun (WGS) entry which is preliminary data.</text>
</comment>
<keyword evidence="1" id="KW-1133">Transmembrane helix</keyword>